<sequence>MTDKQSLLTSIIPFTERPGTDKISKIILKHPFVKNIITVAILDVNGDNYRVGDAEWPDGSRSDVLYEPLDRSLKQSPIIVEVQRTVDVNFMARVVHYYVMAYRRYQVFPVLLVFAPEHVSIPTENMRLSNANGALLLNCEYWTRKGYLIRLKDVSTLTSSTDPFAAVSNFILQQQTSLLENNSLENLTIRQLFSIATEVLRENIDREQQLLNVINCACDVGVKHYQQTLEIAERLQYDSPCIQNEALLGISKLKQVKRSADDAHIDEEEPENTQLVSQDEERFENTMDFVQRYKETRNRMNWRGCHDILKKQTNVIHYKTSEVLRTVYNRFKTRS</sequence>
<organism evidence="2 3">
    <name type="scientific">Mucor velutinosus</name>
    <dbReference type="NCBI Taxonomy" id="708070"/>
    <lineage>
        <taxon>Eukaryota</taxon>
        <taxon>Fungi</taxon>
        <taxon>Fungi incertae sedis</taxon>
        <taxon>Mucoromycota</taxon>
        <taxon>Mucoromycotina</taxon>
        <taxon>Mucoromycetes</taxon>
        <taxon>Mucorales</taxon>
        <taxon>Mucorineae</taxon>
        <taxon>Mucoraceae</taxon>
        <taxon>Mucor</taxon>
    </lineage>
</organism>
<comment type="caution">
    <text evidence="2">The sequence shown here is derived from an EMBL/GenBank/DDBJ whole genome shotgun (WGS) entry which is preliminary data.</text>
</comment>
<dbReference type="RefSeq" id="XP_064687294.1">
    <property type="nucleotide sequence ID" value="XM_064825780.1"/>
</dbReference>
<dbReference type="GeneID" id="89950192"/>
<dbReference type="AlphaFoldDB" id="A0AAN7I3H5"/>
<evidence type="ECO:0000256" key="1">
    <source>
        <dbReference type="SAM" id="MobiDB-lite"/>
    </source>
</evidence>
<feature type="region of interest" description="Disordered" evidence="1">
    <location>
        <begin position="261"/>
        <end position="280"/>
    </location>
</feature>
<dbReference type="EMBL" id="JASEJX010000009">
    <property type="protein sequence ID" value="KAK4520628.1"/>
    <property type="molecule type" value="Genomic_DNA"/>
</dbReference>
<proteinExistence type="predicted"/>
<name>A0AAN7I3H5_9FUNG</name>
<protein>
    <submittedName>
        <fullName evidence="2">Uncharacterized protein</fullName>
    </submittedName>
</protein>
<evidence type="ECO:0000313" key="2">
    <source>
        <dbReference type="EMBL" id="KAK4520628.1"/>
    </source>
</evidence>
<dbReference type="Proteomes" id="UP001304243">
    <property type="component" value="Unassembled WGS sequence"/>
</dbReference>
<reference evidence="2 3" key="1">
    <citation type="submission" date="2022-11" db="EMBL/GenBank/DDBJ databases">
        <title>Mucor velutinosus strain NIH1002 WGS.</title>
        <authorList>
            <person name="Subramanian P."/>
            <person name="Mullikin J.C."/>
            <person name="Segre J.A."/>
            <person name="Zelazny A.M."/>
        </authorList>
    </citation>
    <scope>NUCLEOTIDE SEQUENCE [LARGE SCALE GENOMIC DNA]</scope>
    <source>
        <strain evidence="2 3">NIH1002</strain>
    </source>
</reference>
<accession>A0AAN7I3H5</accession>
<gene>
    <name evidence="2" type="ORF">ATC70_006506</name>
</gene>
<evidence type="ECO:0000313" key="3">
    <source>
        <dbReference type="Proteomes" id="UP001304243"/>
    </source>
</evidence>
<keyword evidence="3" id="KW-1185">Reference proteome</keyword>